<accession>A0ABU5DF03</accession>
<dbReference type="Proteomes" id="UP001285263">
    <property type="component" value="Unassembled WGS sequence"/>
</dbReference>
<dbReference type="PANTHER" id="PTHR43798">
    <property type="entry name" value="MONOACYLGLYCEROL LIPASE"/>
    <property type="match status" value="1"/>
</dbReference>
<gene>
    <name evidence="2" type="ORF">SNE35_10040</name>
</gene>
<dbReference type="InterPro" id="IPR000073">
    <property type="entry name" value="AB_hydrolase_1"/>
</dbReference>
<proteinExistence type="predicted"/>
<dbReference type="SUPFAM" id="SSF53474">
    <property type="entry name" value="alpha/beta-Hydrolases"/>
    <property type="match status" value="1"/>
</dbReference>
<comment type="caution">
    <text evidence="2">The sequence shown here is derived from an EMBL/GenBank/DDBJ whole genome shotgun (WGS) entry which is preliminary data.</text>
</comment>
<dbReference type="Pfam" id="PF00561">
    <property type="entry name" value="Abhydrolase_1"/>
    <property type="match status" value="1"/>
</dbReference>
<dbReference type="InterPro" id="IPR050266">
    <property type="entry name" value="AB_hydrolase_sf"/>
</dbReference>
<evidence type="ECO:0000313" key="2">
    <source>
        <dbReference type="EMBL" id="MDY0744848.1"/>
    </source>
</evidence>
<dbReference type="GO" id="GO:0016787">
    <property type="term" value="F:hydrolase activity"/>
    <property type="evidence" value="ECO:0007669"/>
    <property type="project" value="UniProtKB-KW"/>
</dbReference>
<name>A0ABU5DF03_9BURK</name>
<evidence type="ECO:0000259" key="1">
    <source>
        <dbReference type="Pfam" id="PF00561"/>
    </source>
</evidence>
<dbReference type="RefSeq" id="WP_320422758.1">
    <property type="nucleotide sequence ID" value="NZ_JAXCLA010000003.1"/>
</dbReference>
<dbReference type="PRINTS" id="PR00111">
    <property type="entry name" value="ABHYDROLASE"/>
</dbReference>
<keyword evidence="3" id="KW-1185">Reference proteome</keyword>
<feature type="domain" description="AB hydrolase-1" evidence="1">
    <location>
        <begin position="66"/>
        <end position="308"/>
    </location>
</feature>
<evidence type="ECO:0000313" key="3">
    <source>
        <dbReference type="Proteomes" id="UP001285263"/>
    </source>
</evidence>
<reference evidence="2 3" key="1">
    <citation type="submission" date="2023-11" db="EMBL/GenBank/DDBJ databases">
        <title>Paucibacter sp. nov., isolated from fresh soil in Korea.</title>
        <authorList>
            <person name="Le N.T.T."/>
        </authorList>
    </citation>
    <scope>NUCLEOTIDE SEQUENCE [LARGE SCALE GENOMIC DNA]</scope>
    <source>
        <strain evidence="2 3">R3-3</strain>
    </source>
</reference>
<dbReference type="PANTHER" id="PTHR43798:SF33">
    <property type="entry name" value="HYDROLASE, PUTATIVE (AFU_ORTHOLOGUE AFUA_2G14860)-RELATED"/>
    <property type="match status" value="1"/>
</dbReference>
<sequence>MSRSTPVWAAFDAQAERLDQRFAGSFTRHSFDYLQPVRLQKQVPARLRRPYATAVSYTAWGAADAPLLVCLGGVANTAMRFSFLAADLSADFRVVCMDWLGRGQSGWLADESEYTGATYLEQLRQLLAHLQPRGPVHLLGSSMGGSIAMALAARSPSIVARLVLNDVGPAMPAARRRRRADTLARHYVFRSPEDIHRRVGASQKNDGPVSDEIRHFLAWHQTRWSEENAGRVYRHDPRAMTAYRSQVIAQARHDQWKDWTGVRCPVLLVHGLQSDALLAPTIARMRRALHPRAALAVAHVPETGHTPLLSDRNQTHCIGGWLRGQVLCEELSVPLAYPREAWR</sequence>
<protein>
    <submittedName>
        <fullName evidence="2">Alpha/beta fold hydrolase</fullName>
    </submittedName>
</protein>
<keyword evidence="2" id="KW-0378">Hydrolase</keyword>
<dbReference type="EMBL" id="JAXCLA010000003">
    <property type="protein sequence ID" value="MDY0744848.1"/>
    <property type="molecule type" value="Genomic_DNA"/>
</dbReference>
<dbReference type="InterPro" id="IPR029058">
    <property type="entry name" value="AB_hydrolase_fold"/>
</dbReference>
<organism evidence="2 3">
    <name type="scientific">Roseateles agri</name>
    <dbReference type="NCBI Taxonomy" id="3098619"/>
    <lineage>
        <taxon>Bacteria</taxon>
        <taxon>Pseudomonadati</taxon>
        <taxon>Pseudomonadota</taxon>
        <taxon>Betaproteobacteria</taxon>
        <taxon>Burkholderiales</taxon>
        <taxon>Sphaerotilaceae</taxon>
        <taxon>Roseateles</taxon>
    </lineage>
</organism>
<dbReference type="Gene3D" id="3.40.50.1820">
    <property type="entry name" value="alpha/beta hydrolase"/>
    <property type="match status" value="1"/>
</dbReference>